<dbReference type="Gene3D" id="2.50.20.10">
    <property type="entry name" value="Lipoprotein localisation LolA/LolB/LppX"/>
    <property type="match status" value="1"/>
</dbReference>
<feature type="domain" description="ABC3 transporter permease C-terminal" evidence="9">
    <location>
        <begin position="289"/>
        <end position="408"/>
    </location>
</feature>
<evidence type="ECO:0000313" key="11">
    <source>
        <dbReference type="EMBL" id="MDC0714886.1"/>
    </source>
</evidence>
<keyword evidence="3 8" id="KW-0812">Transmembrane</keyword>
<dbReference type="Proteomes" id="UP001221838">
    <property type="component" value="Unassembled WGS sequence"/>
</dbReference>
<evidence type="ECO:0000259" key="9">
    <source>
        <dbReference type="Pfam" id="PF02687"/>
    </source>
</evidence>
<evidence type="ECO:0000259" key="10">
    <source>
        <dbReference type="Pfam" id="PF17131"/>
    </source>
</evidence>
<dbReference type="EMBL" id="JAQNDM010000002">
    <property type="protein sequence ID" value="MDC0714886.1"/>
    <property type="molecule type" value="Genomic_DNA"/>
</dbReference>
<feature type="transmembrane region" description="Helical" evidence="8">
    <location>
        <begin position="422"/>
        <end position="441"/>
    </location>
</feature>
<comment type="caution">
    <text evidence="11">The sequence shown here is derived from an EMBL/GenBank/DDBJ whole genome shotgun (WGS) entry which is preliminary data.</text>
</comment>
<feature type="transmembrane region" description="Helical" evidence="8">
    <location>
        <begin position="380"/>
        <end position="401"/>
    </location>
</feature>
<keyword evidence="5 8" id="KW-0472">Membrane</keyword>
<evidence type="ECO:0000256" key="1">
    <source>
        <dbReference type="ARBA" id="ARBA00004651"/>
    </source>
</evidence>
<keyword evidence="12" id="KW-1185">Reference proteome</keyword>
<feature type="transmembrane region" description="Helical" evidence="8">
    <location>
        <begin position="279"/>
        <end position="302"/>
    </location>
</feature>
<comment type="subcellular location">
    <subcellularLocation>
        <location evidence="1">Cell membrane</location>
        <topology evidence="1">Multi-pass membrane protein</topology>
    </subcellularLocation>
</comment>
<evidence type="ECO:0000256" key="2">
    <source>
        <dbReference type="ARBA" id="ARBA00022475"/>
    </source>
</evidence>
<evidence type="ECO:0000256" key="7">
    <source>
        <dbReference type="SAM" id="MobiDB-lite"/>
    </source>
</evidence>
<evidence type="ECO:0000256" key="5">
    <source>
        <dbReference type="ARBA" id="ARBA00023136"/>
    </source>
</evidence>
<feature type="domain" description="Uncharacterized protein TP-0789" evidence="10">
    <location>
        <begin position="513"/>
        <end position="688"/>
    </location>
</feature>
<accession>A0ABT5DR70</accession>
<dbReference type="Pfam" id="PF17131">
    <property type="entry name" value="LolA_like"/>
    <property type="match status" value="1"/>
</dbReference>
<sequence>MWALAFRNIWRDSRRSAVTMISVGFGALGVLLFLGYVQFIERTLSAVVIYRQGNGHVQVYKKDALTHLSTEPEKFSIEPKAQQRIRELASGLQGVTLVTPQMEGVGIIQNNDRTAVFLASGVVPEDDRKIRQAGGAAVATSMDDFASGEALEEGKPSLWLTKQLKQVLDLKPANEGEAPYVQLAGIGFDRRLNASDADVVGEFSTSIEETENKSIKVPLKLLQDLYRTEDASRMVVVLTDRELTPSVSAQLQQKLDAELPGYEVTTWQHPAIGKLYESVMGFMGVVFAFTGVIVLLVCVLTVQNTINISVLERVRELGTLRAIGFGKGRLGGLFAREALILASLGAVGGIVFTVIVALALTQTNLTTTLPRLSIPVPVSIRLGATGFVAVLIAGGLMAALISYRSAKKRMEGQIVDAFQTRVLSFALFVTATLVGMGASPAHAAPPPAAAPAAPAVQPAQPAGPPSADELREWIRASDLARGGYGAYTWSLIIASEEPSGHTETSYRVDVKGDKALAYTLTPVSSKGEQILIQARSMWFMKPGLRKPISISPRQRLSGQAANGDIASAQFADNYDPTLLGEDTVDGRAVHKVRLVAKRKDVTYDQVIFYLDKENHLALKAEYLTTSGTPFKYSLMKYGNKTPGPGTPFISELKIIDSKYANQNSTLVYSNLKSATHPDNLFNLANLGR</sequence>
<gene>
    <name evidence="11" type="ORF">POL68_40935</name>
</gene>
<dbReference type="RefSeq" id="WP_272145569.1">
    <property type="nucleotide sequence ID" value="NZ_JAQNDM010000002.1"/>
</dbReference>
<evidence type="ECO:0000313" key="12">
    <source>
        <dbReference type="Proteomes" id="UP001221838"/>
    </source>
</evidence>
<proteinExistence type="inferred from homology"/>
<feature type="transmembrane region" description="Helical" evidence="8">
    <location>
        <begin position="17"/>
        <end position="37"/>
    </location>
</feature>
<reference evidence="11 12" key="1">
    <citation type="submission" date="2022-11" db="EMBL/GenBank/DDBJ databases">
        <title>Minimal conservation of predation-associated metabolite biosynthetic gene clusters underscores biosynthetic potential of Myxococcota including descriptions for ten novel species: Archangium lansinium sp. nov., Myxococcus landrumus sp. nov., Nannocystis bai.</title>
        <authorList>
            <person name="Ahearne A."/>
            <person name="Stevens C."/>
            <person name="Dowd S."/>
        </authorList>
    </citation>
    <scope>NUCLEOTIDE SEQUENCE [LARGE SCALE GENOMIC DNA]</scope>
    <source>
        <strain evidence="11 12">NCWAL01</strain>
    </source>
</reference>
<dbReference type="InterPro" id="IPR033399">
    <property type="entry name" value="TP_0789-like"/>
</dbReference>
<keyword evidence="2" id="KW-1003">Cell membrane</keyword>
<evidence type="ECO:0000256" key="8">
    <source>
        <dbReference type="SAM" id="Phobius"/>
    </source>
</evidence>
<dbReference type="InterPro" id="IPR050250">
    <property type="entry name" value="Macrolide_Exporter_MacB"/>
</dbReference>
<keyword evidence="4 8" id="KW-1133">Transmembrane helix</keyword>
<evidence type="ECO:0000256" key="6">
    <source>
        <dbReference type="ARBA" id="ARBA00038076"/>
    </source>
</evidence>
<organism evidence="11 12">
    <name type="scientific">Stigmatella ashevillensis</name>
    <dbReference type="NCBI Taxonomy" id="2995309"/>
    <lineage>
        <taxon>Bacteria</taxon>
        <taxon>Pseudomonadati</taxon>
        <taxon>Myxococcota</taxon>
        <taxon>Myxococcia</taxon>
        <taxon>Myxococcales</taxon>
        <taxon>Cystobacterineae</taxon>
        <taxon>Archangiaceae</taxon>
        <taxon>Stigmatella</taxon>
    </lineage>
</organism>
<feature type="compositionally biased region" description="Low complexity" evidence="7">
    <location>
        <begin position="450"/>
        <end position="460"/>
    </location>
</feature>
<feature type="region of interest" description="Disordered" evidence="7">
    <location>
        <begin position="445"/>
        <end position="467"/>
    </location>
</feature>
<comment type="similarity">
    <text evidence="6">Belongs to the ABC-4 integral membrane protein family.</text>
</comment>
<dbReference type="Pfam" id="PF02687">
    <property type="entry name" value="FtsX"/>
    <property type="match status" value="1"/>
</dbReference>
<keyword evidence="11" id="KW-0449">Lipoprotein</keyword>
<evidence type="ECO:0000256" key="4">
    <source>
        <dbReference type="ARBA" id="ARBA00022989"/>
    </source>
</evidence>
<dbReference type="InterPro" id="IPR003838">
    <property type="entry name" value="ABC3_permease_C"/>
</dbReference>
<dbReference type="PANTHER" id="PTHR30572:SF4">
    <property type="entry name" value="ABC TRANSPORTER PERMEASE YTRF"/>
    <property type="match status" value="1"/>
</dbReference>
<dbReference type="CDD" id="cd16329">
    <property type="entry name" value="LolA_like"/>
    <property type="match status" value="1"/>
</dbReference>
<evidence type="ECO:0000256" key="3">
    <source>
        <dbReference type="ARBA" id="ARBA00022692"/>
    </source>
</evidence>
<name>A0ABT5DR70_9BACT</name>
<protein>
    <submittedName>
        <fullName evidence="11">Outer membrane lipoprotein-sorting protein</fullName>
    </submittedName>
</protein>
<feature type="transmembrane region" description="Helical" evidence="8">
    <location>
        <begin position="338"/>
        <end position="360"/>
    </location>
</feature>
<dbReference type="PANTHER" id="PTHR30572">
    <property type="entry name" value="MEMBRANE COMPONENT OF TRANSPORTER-RELATED"/>
    <property type="match status" value="1"/>
</dbReference>